<dbReference type="OrthoDB" id="4715294at2"/>
<dbReference type="EMBL" id="LATL02000352">
    <property type="protein sequence ID" value="KKD35193.1"/>
    <property type="molecule type" value="Genomic_DNA"/>
</dbReference>
<name>A0A0F5Y8W2_9CYAN</name>
<accession>A0A0F5Y8W2</accession>
<evidence type="ECO:0000259" key="1">
    <source>
        <dbReference type="Pfam" id="PF13577"/>
    </source>
</evidence>
<sequence length="174" mass="19679">MKHNLNEEAGSVTTSKTVVGDTSFNGTDRLAVINLLYSYGYFFNEIKLEEFLALFAKSASIELGQGNNKTIMNLSQWRDYISNIQQFSRQQQIQPRHVLSTPRFDSQTSDQASGQIYLQLFTTQYNTTSLLTTGVYEFTAVKQANEWKLNHWVVKLDSTLGGAMPKSGIDLLTY</sequence>
<gene>
    <name evidence="2" type="ORF">WN50_26660</name>
</gene>
<proteinExistence type="predicted"/>
<dbReference type="InterPro" id="IPR032710">
    <property type="entry name" value="NTF2-like_dom_sf"/>
</dbReference>
<dbReference type="SUPFAM" id="SSF54427">
    <property type="entry name" value="NTF2-like"/>
    <property type="match status" value="1"/>
</dbReference>
<comment type="caution">
    <text evidence="2">The sequence shown here is derived from an EMBL/GenBank/DDBJ whole genome shotgun (WGS) entry which is preliminary data.</text>
</comment>
<dbReference type="Gene3D" id="3.10.450.50">
    <property type="match status" value="1"/>
</dbReference>
<feature type="domain" description="SnoaL-like" evidence="1">
    <location>
        <begin position="27"/>
        <end position="152"/>
    </location>
</feature>
<reference evidence="2 3" key="1">
    <citation type="submission" date="2015-06" db="EMBL/GenBank/DDBJ databases">
        <title>Draft genome assembly of filamentous brackish cyanobacterium Limnoraphis robusta strain CS-951.</title>
        <authorList>
            <person name="Willis A."/>
            <person name="Parks M."/>
            <person name="Burford M.A."/>
        </authorList>
    </citation>
    <scope>NUCLEOTIDE SEQUENCE [LARGE SCALE GENOMIC DNA]</scope>
    <source>
        <strain evidence="2 3">CS-951</strain>
    </source>
</reference>
<dbReference type="InterPro" id="IPR037401">
    <property type="entry name" value="SnoaL-like"/>
</dbReference>
<dbReference type="AlphaFoldDB" id="A0A0F5Y8W2"/>
<dbReference type="Proteomes" id="UP000033607">
    <property type="component" value="Unassembled WGS sequence"/>
</dbReference>
<dbReference type="Pfam" id="PF13577">
    <property type="entry name" value="SnoaL_4"/>
    <property type="match status" value="1"/>
</dbReference>
<organism evidence="2 3">
    <name type="scientific">Limnoraphis robusta CS-951</name>
    <dbReference type="NCBI Taxonomy" id="1637645"/>
    <lineage>
        <taxon>Bacteria</taxon>
        <taxon>Bacillati</taxon>
        <taxon>Cyanobacteriota</taxon>
        <taxon>Cyanophyceae</taxon>
        <taxon>Oscillatoriophycideae</taxon>
        <taxon>Oscillatoriales</taxon>
        <taxon>Sirenicapillariaceae</taxon>
        <taxon>Limnoraphis</taxon>
    </lineage>
</organism>
<protein>
    <recommendedName>
        <fullName evidence="1">SnoaL-like domain-containing protein</fullName>
    </recommendedName>
</protein>
<evidence type="ECO:0000313" key="2">
    <source>
        <dbReference type="EMBL" id="KKD35193.1"/>
    </source>
</evidence>
<evidence type="ECO:0000313" key="3">
    <source>
        <dbReference type="Proteomes" id="UP000033607"/>
    </source>
</evidence>